<reference evidence="8 9" key="1">
    <citation type="journal article" date="2017" name="Curr. Biol.">
        <title>Genome architecture and evolution of a unichromosomal asexual nematode.</title>
        <authorList>
            <person name="Fradin H."/>
            <person name="Zegar C."/>
            <person name="Gutwein M."/>
            <person name="Lucas J."/>
            <person name="Kovtun M."/>
            <person name="Corcoran D."/>
            <person name="Baugh L.R."/>
            <person name="Kiontke K."/>
            <person name="Gunsalus K."/>
            <person name="Fitch D.H."/>
            <person name="Piano F."/>
        </authorList>
    </citation>
    <scope>NUCLEOTIDE SEQUENCE [LARGE SCALE GENOMIC DNA]</scope>
    <source>
        <strain evidence="8">PF1309</strain>
    </source>
</reference>
<sequence>MFVLALIQDTVVIKPHELEHNVEPVVKQRLNQRLANRVVPELGLCMCVYDIVHVGVTYILPGEGQGHVRVKFRMVVLRPFVGEVIEARVVGSSRLGLTLSIEFFADIFVPADRLPDPHVYEEAEQIWYWEYPSEDDSQPPSKLYMDPGKIVKFKVVENIFKDISPDVGSVEAKEGKSYEIIGTMAETGLGCVGWWAANEEAADEEQEEDLDMGEE</sequence>
<dbReference type="Pfam" id="PF03876">
    <property type="entry name" value="SHS2_Rpb7-N"/>
    <property type="match status" value="1"/>
</dbReference>
<dbReference type="SUPFAM" id="SSF88798">
    <property type="entry name" value="N-terminal, heterodimerisation domain of RBP7 (RpoE)"/>
    <property type="match status" value="1"/>
</dbReference>
<dbReference type="PANTHER" id="PTHR12709">
    <property type="entry name" value="DNA-DIRECTED RNA POLYMERASE II, III"/>
    <property type="match status" value="1"/>
</dbReference>
<dbReference type="OrthoDB" id="10256606at2759"/>
<keyword evidence="5" id="KW-0539">Nucleus</keyword>
<protein>
    <recommendedName>
        <fullName evidence="10">RNA polymerase III subunit Rpc25 domain-containing protein</fullName>
    </recommendedName>
</protein>
<evidence type="ECO:0000313" key="8">
    <source>
        <dbReference type="EMBL" id="PAV61316.1"/>
    </source>
</evidence>
<keyword evidence="4" id="KW-0804">Transcription</keyword>
<dbReference type="PANTHER" id="PTHR12709:SF1">
    <property type="entry name" value="DNA-DIRECTED RNA POLYMERASE III SUBUNIT RPC8"/>
    <property type="match status" value="1"/>
</dbReference>
<evidence type="ECO:0000313" key="9">
    <source>
        <dbReference type="Proteomes" id="UP000218231"/>
    </source>
</evidence>
<evidence type="ECO:0008006" key="10">
    <source>
        <dbReference type="Google" id="ProtNLM"/>
    </source>
</evidence>
<gene>
    <name evidence="8" type="ORF">WR25_18172</name>
</gene>
<keyword evidence="9" id="KW-1185">Reference proteome</keyword>
<comment type="similarity">
    <text evidence="2">Belongs to the eukaryotic RPB7/RPC8 RNA polymerase subunit family.</text>
</comment>
<proteinExistence type="inferred from homology"/>
<name>A0A2A2JHT6_9BILA</name>
<dbReference type="InterPro" id="IPR012340">
    <property type="entry name" value="NA-bd_OB-fold"/>
</dbReference>
<dbReference type="InterPro" id="IPR013238">
    <property type="entry name" value="RNA_pol_III_Rbc25"/>
</dbReference>
<evidence type="ECO:0000256" key="4">
    <source>
        <dbReference type="ARBA" id="ARBA00023163"/>
    </source>
</evidence>
<feature type="domain" description="RNA polymerase III subunit Rpc25" evidence="7">
    <location>
        <begin position="83"/>
        <end position="195"/>
    </location>
</feature>
<evidence type="ECO:0000256" key="2">
    <source>
        <dbReference type="ARBA" id="ARBA00009307"/>
    </source>
</evidence>
<dbReference type="AlphaFoldDB" id="A0A2A2JHT6"/>
<dbReference type="InterPro" id="IPR005576">
    <property type="entry name" value="Rpb7-like_N"/>
</dbReference>
<keyword evidence="3" id="KW-0240">DNA-directed RNA polymerase</keyword>
<dbReference type="Proteomes" id="UP000218231">
    <property type="component" value="Unassembled WGS sequence"/>
</dbReference>
<comment type="caution">
    <text evidence="8">The sequence shown here is derived from an EMBL/GenBank/DDBJ whole genome shotgun (WGS) entry which is preliminary data.</text>
</comment>
<evidence type="ECO:0000256" key="3">
    <source>
        <dbReference type="ARBA" id="ARBA00022478"/>
    </source>
</evidence>
<accession>A0A2A2JHT6</accession>
<dbReference type="STRING" id="2018661.A0A2A2JHT6"/>
<dbReference type="CDD" id="cd04330">
    <property type="entry name" value="RNAP_III_Rpc25_N"/>
    <property type="match status" value="1"/>
</dbReference>
<dbReference type="Gene3D" id="2.40.50.140">
    <property type="entry name" value="Nucleic acid-binding proteins"/>
    <property type="match status" value="1"/>
</dbReference>
<feature type="domain" description="RNA polymerase Rpb7-like N-terminal" evidence="6">
    <location>
        <begin position="9"/>
        <end position="64"/>
    </location>
</feature>
<dbReference type="InterPro" id="IPR036898">
    <property type="entry name" value="RNA_pol_Rpb7-like_N_sf"/>
</dbReference>
<dbReference type="EMBL" id="LIAE01010418">
    <property type="protein sequence ID" value="PAV61316.1"/>
    <property type="molecule type" value="Genomic_DNA"/>
</dbReference>
<dbReference type="GO" id="GO:0005666">
    <property type="term" value="C:RNA polymerase III complex"/>
    <property type="evidence" value="ECO:0007669"/>
    <property type="project" value="TreeGrafter"/>
</dbReference>
<dbReference type="GO" id="GO:0006384">
    <property type="term" value="P:transcription initiation at RNA polymerase III promoter"/>
    <property type="evidence" value="ECO:0007669"/>
    <property type="project" value="TreeGrafter"/>
</dbReference>
<dbReference type="Pfam" id="PF08292">
    <property type="entry name" value="RNA_pol_Rbc25"/>
    <property type="match status" value="1"/>
</dbReference>
<dbReference type="InterPro" id="IPR045113">
    <property type="entry name" value="Rpb7-like"/>
</dbReference>
<comment type="subcellular location">
    <subcellularLocation>
        <location evidence="1">Nucleus</location>
    </subcellularLocation>
</comment>
<dbReference type="Gene3D" id="3.30.1490.120">
    <property type="entry name" value="RNA polymerase Rpb7-like, N-terminal domain"/>
    <property type="match status" value="1"/>
</dbReference>
<evidence type="ECO:0000259" key="7">
    <source>
        <dbReference type="Pfam" id="PF08292"/>
    </source>
</evidence>
<evidence type="ECO:0000256" key="5">
    <source>
        <dbReference type="ARBA" id="ARBA00023242"/>
    </source>
</evidence>
<evidence type="ECO:0000256" key="1">
    <source>
        <dbReference type="ARBA" id="ARBA00004123"/>
    </source>
</evidence>
<dbReference type="SUPFAM" id="SSF50249">
    <property type="entry name" value="Nucleic acid-binding proteins"/>
    <property type="match status" value="1"/>
</dbReference>
<organism evidence="8 9">
    <name type="scientific">Diploscapter pachys</name>
    <dbReference type="NCBI Taxonomy" id="2018661"/>
    <lineage>
        <taxon>Eukaryota</taxon>
        <taxon>Metazoa</taxon>
        <taxon>Ecdysozoa</taxon>
        <taxon>Nematoda</taxon>
        <taxon>Chromadorea</taxon>
        <taxon>Rhabditida</taxon>
        <taxon>Rhabditina</taxon>
        <taxon>Rhabditomorpha</taxon>
        <taxon>Rhabditoidea</taxon>
        <taxon>Rhabditidae</taxon>
        <taxon>Diploscapter</taxon>
    </lineage>
</organism>
<evidence type="ECO:0000259" key="6">
    <source>
        <dbReference type="Pfam" id="PF03876"/>
    </source>
</evidence>